<feature type="domain" description="DUF4031" evidence="1">
    <location>
        <begin position="3"/>
        <end position="73"/>
    </location>
</feature>
<dbReference type="RefSeq" id="WP_107941845.1">
    <property type="nucleotide sequence ID" value="NZ_QANS01000010.1"/>
</dbReference>
<reference evidence="2 3" key="1">
    <citation type="submission" date="2018-04" db="EMBL/GenBank/DDBJ databases">
        <title>Novel species isolated from glacier.</title>
        <authorList>
            <person name="Liu Q."/>
            <person name="Xin Y.-H."/>
        </authorList>
    </citation>
    <scope>NUCLEOTIDE SEQUENCE [LARGE SCALE GENOMIC DNA]</scope>
    <source>
        <strain evidence="2 3">GT1R17</strain>
    </source>
</reference>
<evidence type="ECO:0000313" key="2">
    <source>
        <dbReference type="EMBL" id="PTU28244.1"/>
    </source>
</evidence>
<dbReference type="AlphaFoldDB" id="A0A2T5MB75"/>
<sequence>MSVYIDDMKESHRRMGVSHMVADTHEELHAMAGKLGVARKCYQGPPKIYYARYDISLEQRTLAFTFGAMKIAVNLMEPICKKARLAGQSQFL</sequence>
<dbReference type="OrthoDB" id="9808993at2"/>
<dbReference type="InterPro" id="IPR025109">
    <property type="entry name" value="DUF4031"/>
</dbReference>
<accession>A0A2T5MB75</accession>
<keyword evidence="3" id="KW-1185">Reference proteome</keyword>
<proteinExistence type="predicted"/>
<gene>
    <name evidence="2" type="ORF">CJD38_17955</name>
</gene>
<dbReference type="Pfam" id="PF13223">
    <property type="entry name" value="DUF4031"/>
    <property type="match status" value="1"/>
</dbReference>
<dbReference type="Proteomes" id="UP000244248">
    <property type="component" value="Unassembled WGS sequence"/>
</dbReference>
<comment type="caution">
    <text evidence="2">The sequence shown here is derived from an EMBL/GenBank/DDBJ whole genome shotgun (WGS) entry which is preliminary data.</text>
</comment>
<evidence type="ECO:0000259" key="1">
    <source>
        <dbReference type="Pfam" id="PF13223"/>
    </source>
</evidence>
<organism evidence="2 3">
    <name type="scientific">Stenotrophobium rhamnosiphilum</name>
    <dbReference type="NCBI Taxonomy" id="2029166"/>
    <lineage>
        <taxon>Bacteria</taxon>
        <taxon>Pseudomonadati</taxon>
        <taxon>Pseudomonadota</taxon>
        <taxon>Gammaproteobacteria</taxon>
        <taxon>Nevskiales</taxon>
        <taxon>Nevskiaceae</taxon>
        <taxon>Stenotrophobium</taxon>
    </lineage>
</organism>
<name>A0A2T5MB75_9GAMM</name>
<protein>
    <submittedName>
        <fullName evidence="2">DUF4031 domain-containing protein</fullName>
    </submittedName>
</protein>
<evidence type="ECO:0000313" key="3">
    <source>
        <dbReference type="Proteomes" id="UP000244248"/>
    </source>
</evidence>
<dbReference type="EMBL" id="QANS01000010">
    <property type="protein sequence ID" value="PTU28244.1"/>
    <property type="molecule type" value="Genomic_DNA"/>
</dbReference>